<dbReference type="REBASE" id="17610">
    <property type="entry name" value="M1.SwoGORF503P"/>
</dbReference>
<evidence type="ECO:0000256" key="3">
    <source>
        <dbReference type="ARBA" id="ARBA00022691"/>
    </source>
</evidence>
<evidence type="ECO:0000256" key="2">
    <source>
        <dbReference type="ARBA" id="ARBA00022679"/>
    </source>
</evidence>
<dbReference type="RefSeq" id="WP_011639943.1">
    <property type="nucleotide sequence ID" value="NC_008346.1"/>
</dbReference>
<dbReference type="KEGG" id="swo:Swol_0503"/>
<dbReference type="STRING" id="335541.Swol_0503"/>
<dbReference type="Gene3D" id="3.40.50.150">
    <property type="entry name" value="Vaccinia Virus protein VP39"/>
    <property type="match status" value="2"/>
</dbReference>
<dbReference type="GO" id="GO:0043565">
    <property type="term" value="F:sequence-specific DNA binding"/>
    <property type="evidence" value="ECO:0007669"/>
    <property type="project" value="TreeGrafter"/>
</dbReference>
<keyword evidence="1 4" id="KW-0489">Methyltransferase</keyword>
<dbReference type="GO" id="GO:0006298">
    <property type="term" value="P:mismatch repair"/>
    <property type="evidence" value="ECO:0007669"/>
    <property type="project" value="TreeGrafter"/>
</dbReference>
<dbReference type="EMBL" id="CP000448">
    <property type="protein sequence ID" value="ABI67837.1"/>
    <property type="molecule type" value="Genomic_DNA"/>
</dbReference>
<keyword evidence="3" id="KW-0949">S-adenosyl-L-methionine</keyword>
<evidence type="ECO:0000313" key="4">
    <source>
        <dbReference type="EMBL" id="ABI67837.1"/>
    </source>
</evidence>
<dbReference type="PRINTS" id="PR00505">
    <property type="entry name" value="D12N6MTFRASE"/>
</dbReference>
<dbReference type="GO" id="GO:0009307">
    <property type="term" value="P:DNA restriction-modification system"/>
    <property type="evidence" value="ECO:0007669"/>
    <property type="project" value="InterPro"/>
</dbReference>
<name>Q0AZL7_SYNWW</name>
<dbReference type="HOGENOM" id="CLU_955673_0_0_9"/>
<dbReference type="GO" id="GO:1904047">
    <property type="term" value="F:S-adenosyl-L-methionine binding"/>
    <property type="evidence" value="ECO:0007669"/>
    <property type="project" value="TreeGrafter"/>
</dbReference>
<gene>
    <name evidence="4" type="ordered locus">Swol_0503</name>
</gene>
<dbReference type="InterPro" id="IPR029063">
    <property type="entry name" value="SAM-dependent_MTases_sf"/>
</dbReference>
<proteinExistence type="predicted"/>
<dbReference type="AlphaFoldDB" id="Q0AZL7"/>
<dbReference type="Proteomes" id="UP000001968">
    <property type="component" value="Chromosome"/>
</dbReference>
<protein>
    <submittedName>
        <fullName evidence="4">Site-specific DNA methylase-like protein</fullName>
    </submittedName>
</protein>
<dbReference type="SUPFAM" id="SSF53335">
    <property type="entry name" value="S-adenosyl-L-methionine-dependent methyltransferases"/>
    <property type="match status" value="1"/>
</dbReference>
<keyword evidence="5" id="KW-1185">Reference proteome</keyword>
<dbReference type="GO" id="GO:0009007">
    <property type="term" value="F:site-specific DNA-methyltransferase (adenine-specific) activity"/>
    <property type="evidence" value="ECO:0007669"/>
    <property type="project" value="UniProtKB-EC"/>
</dbReference>
<reference evidence="5" key="1">
    <citation type="journal article" date="2010" name="Environ. Microbiol.">
        <title>The genome of Syntrophomonas wolfei: new insights into syntrophic metabolism and biohydrogen production.</title>
        <authorList>
            <person name="Sieber J.R."/>
            <person name="Sims D.R."/>
            <person name="Han C."/>
            <person name="Kim E."/>
            <person name="Lykidis A."/>
            <person name="Lapidus A.L."/>
            <person name="McDonnald E."/>
            <person name="Rohlin L."/>
            <person name="Culley D.E."/>
            <person name="Gunsalus R."/>
            <person name="McInerney M.J."/>
        </authorList>
    </citation>
    <scope>NUCLEOTIDE SEQUENCE [LARGE SCALE GENOMIC DNA]</scope>
    <source>
        <strain evidence="5">DSM 2245B / Goettingen</strain>
    </source>
</reference>
<dbReference type="eggNOG" id="COG0338">
    <property type="taxonomic scope" value="Bacteria"/>
</dbReference>
<sequence length="297" mass="33590">MLKQASLFVDEPTINPNQIINVAQVTQLSPFRYPGGKTWLIPYIKTWLSNLRYKPEYFIEPFAGGGIVSLTVAYEGLADKVIMSEIDEDVAAVWHTIFAGDVEWLIERIINFKLTAENIQAVLLEPAKSNKEKAFQTILRNRISHGGILAPGAGIVKHGENGKGLASRWYPQTLKKRLHIISKLSKIITFVQGDGFDVCNQYIDNPHAVFFFDPPYTAGGKSAGRRLYTHSVIDHPKLFELASKIPGKFLMTYEISDEVRGLAKDHHFEFKPIPMQNRRNAVMKELLISRSLEWLVP</sequence>
<evidence type="ECO:0000313" key="5">
    <source>
        <dbReference type="Proteomes" id="UP000001968"/>
    </source>
</evidence>
<dbReference type="PANTHER" id="PTHR30481:SF2">
    <property type="entry name" value="SITE-SPECIFIC DNA-METHYLTRANSFERASE (ADENINE-SPECIFIC)"/>
    <property type="match status" value="1"/>
</dbReference>
<organism evidence="4 5">
    <name type="scientific">Syntrophomonas wolfei subsp. wolfei (strain DSM 2245B / Goettingen)</name>
    <dbReference type="NCBI Taxonomy" id="335541"/>
    <lineage>
        <taxon>Bacteria</taxon>
        <taxon>Bacillati</taxon>
        <taxon>Bacillota</taxon>
        <taxon>Clostridia</taxon>
        <taxon>Eubacteriales</taxon>
        <taxon>Syntrophomonadaceae</taxon>
        <taxon>Syntrophomonas</taxon>
    </lineage>
</organism>
<accession>Q0AZL7</accession>
<evidence type="ECO:0000256" key="1">
    <source>
        <dbReference type="ARBA" id="ARBA00022603"/>
    </source>
</evidence>
<dbReference type="GO" id="GO:0032259">
    <property type="term" value="P:methylation"/>
    <property type="evidence" value="ECO:0007669"/>
    <property type="project" value="UniProtKB-KW"/>
</dbReference>
<keyword evidence="2" id="KW-0808">Transferase</keyword>
<dbReference type="PANTHER" id="PTHR30481">
    <property type="entry name" value="DNA ADENINE METHYLASE"/>
    <property type="match status" value="1"/>
</dbReference>
<dbReference type="InterPro" id="IPR012327">
    <property type="entry name" value="MeTrfase_D12"/>
</dbReference>
<dbReference type="Pfam" id="PF02086">
    <property type="entry name" value="MethyltransfD12"/>
    <property type="match status" value="1"/>
</dbReference>